<accession>A0ABS9R8L8</accession>
<dbReference type="CDD" id="cd03785">
    <property type="entry name" value="GT28_MurG"/>
    <property type="match status" value="1"/>
</dbReference>
<proteinExistence type="inferred from homology"/>
<evidence type="ECO:0000256" key="4">
    <source>
        <dbReference type="ARBA" id="ARBA00022679"/>
    </source>
</evidence>
<dbReference type="Gene3D" id="3.40.50.2000">
    <property type="entry name" value="Glycogen Phosphorylase B"/>
    <property type="match status" value="2"/>
</dbReference>
<evidence type="ECO:0000313" key="13">
    <source>
        <dbReference type="EMBL" id="MCH4285960.1"/>
    </source>
</evidence>
<reference evidence="13 14" key="1">
    <citation type="submission" date="2022-02" db="EMBL/GenBank/DDBJ databases">
        <title>Genome of Erysipelotrichaceae sp. nov. NSJ-176 isolated from human feces.</title>
        <authorList>
            <person name="Abdugheni R."/>
        </authorList>
    </citation>
    <scope>NUCLEOTIDE SEQUENCE [LARGE SCALE GENOMIC DNA]</scope>
    <source>
        <strain evidence="13 14">NSJ-176</strain>
    </source>
</reference>
<dbReference type="EC" id="2.4.1.227" evidence="10"/>
<feature type="binding site" evidence="10">
    <location>
        <position position="123"/>
    </location>
    <ligand>
        <name>UDP-N-acetyl-alpha-D-glucosamine</name>
        <dbReference type="ChEBI" id="CHEBI:57705"/>
    </ligand>
</feature>
<name>A0ABS9R8L8_9FIRM</name>
<evidence type="ECO:0000259" key="11">
    <source>
        <dbReference type="Pfam" id="PF03033"/>
    </source>
</evidence>
<dbReference type="NCBIfam" id="TIGR01133">
    <property type="entry name" value="murG"/>
    <property type="match status" value="1"/>
</dbReference>
<dbReference type="PANTHER" id="PTHR21015">
    <property type="entry name" value="UDP-N-ACETYLGLUCOSAMINE--N-ACETYLMURAMYL-(PENTAPEPTIDE) PYROPHOSPHORYL-UNDECAPRENOL N-ACETYLGLUCOSAMINE TRANSFERASE 1"/>
    <property type="match status" value="1"/>
</dbReference>
<sequence>MRMLIATGGTGGHIYPALALADAAKSQYKDIEILFVGNDDRMESEVVPAQGYAFRALHASGLVGNPMQKAKAILLMMKAYRKALRIIDEFQPDIAIGFGGYVSAPVMLAAHKRHVKTMIHEQNSIVGVSNKMVAKKMDGIVICYEKCYEEFGREHTRLLGNPRATSAINVKFDAQYFTSLGLSMEKPTILVVMGSLGSTSVNEIMKDALPQVDEKYQILFVTGKNNYKEIKASVHQKNIIVVDYVKQLEIMEHVDLIVCRAGATTAAEITALGTPSILIPSPYVAHNHQFYNASVLVDQHAAFMIEEKDLNANTLKEKINQIMGNRELQKTMRENALSLGKPNASSDILAWCEEMVKVKDK</sequence>
<feature type="domain" description="Glycosyl transferase family 28 C-terminal" evidence="12">
    <location>
        <begin position="188"/>
        <end position="344"/>
    </location>
</feature>
<comment type="function">
    <text evidence="10">Cell wall formation. Catalyzes the transfer of a GlcNAc subunit on undecaprenyl-pyrophosphoryl-MurNAc-pentapeptide (lipid intermediate I) to form undecaprenyl-pyrophosphoryl-MurNAc-(pentapeptide)GlcNAc (lipid intermediate II).</text>
</comment>
<dbReference type="PANTHER" id="PTHR21015:SF22">
    <property type="entry name" value="GLYCOSYLTRANSFERASE"/>
    <property type="match status" value="1"/>
</dbReference>
<protein>
    <recommendedName>
        <fullName evidence="10">UDP-N-acetylglucosamine--N-acetylmuramyl-(pentapeptide) pyrophosphoryl-undecaprenol N-acetylglucosamine transferase</fullName>
        <ecNumber evidence="10">2.4.1.227</ecNumber>
    </recommendedName>
    <alternativeName>
        <fullName evidence="10">Undecaprenyl-PP-MurNAc-pentapeptide-UDPGlcNAc GlcNAc transferase</fullName>
    </alternativeName>
</protein>
<keyword evidence="7 10" id="KW-0472">Membrane</keyword>
<feature type="binding site" evidence="10">
    <location>
        <begin position="10"/>
        <end position="12"/>
    </location>
    <ligand>
        <name>UDP-N-acetyl-alpha-D-glucosamine</name>
        <dbReference type="ChEBI" id="CHEBI:57705"/>
    </ligand>
</feature>
<dbReference type="Pfam" id="PF04101">
    <property type="entry name" value="Glyco_tran_28_C"/>
    <property type="match status" value="1"/>
</dbReference>
<evidence type="ECO:0000256" key="5">
    <source>
        <dbReference type="ARBA" id="ARBA00022960"/>
    </source>
</evidence>
<feature type="binding site" evidence="10">
    <location>
        <position position="195"/>
    </location>
    <ligand>
        <name>UDP-N-acetyl-alpha-D-glucosamine</name>
        <dbReference type="ChEBI" id="CHEBI:57705"/>
    </ligand>
</feature>
<keyword evidence="1 10" id="KW-1003">Cell membrane</keyword>
<dbReference type="InterPro" id="IPR006009">
    <property type="entry name" value="GlcNAc_MurG"/>
</dbReference>
<dbReference type="SUPFAM" id="SSF53756">
    <property type="entry name" value="UDP-Glycosyltransferase/glycogen phosphorylase"/>
    <property type="match status" value="1"/>
</dbReference>
<dbReference type="HAMAP" id="MF_00033">
    <property type="entry name" value="MurG"/>
    <property type="match status" value="1"/>
</dbReference>
<dbReference type="RefSeq" id="WP_117453523.1">
    <property type="nucleotide sequence ID" value="NZ_JAKVPQ010000010.1"/>
</dbReference>
<evidence type="ECO:0000256" key="1">
    <source>
        <dbReference type="ARBA" id="ARBA00022475"/>
    </source>
</evidence>
<keyword evidence="4 10" id="KW-0808">Transferase</keyword>
<comment type="catalytic activity">
    <reaction evidence="10">
        <text>di-trans,octa-cis-undecaprenyl diphospho-N-acetyl-alpha-D-muramoyl-L-alanyl-D-glutamyl-meso-2,6-diaminopimeloyl-D-alanyl-D-alanine + UDP-N-acetyl-alpha-D-glucosamine = di-trans,octa-cis-undecaprenyl diphospho-[N-acetyl-alpha-D-glucosaminyl-(1-&gt;4)]-N-acetyl-alpha-D-muramoyl-L-alanyl-D-glutamyl-meso-2,6-diaminopimeloyl-D-alanyl-D-alanine + UDP + H(+)</text>
        <dbReference type="Rhea" id="RHEA:31227"/>
        <dbReference type="ChEBI" id="CHEBI:15378"/>
        <dbReference type="ChEBI" id="CHEBI:57705"/>
        <dbReference type="ChEBI" id="CHEBI:58223"/>
        <dbReference type="ChEBI" id="CHEBI:61387"/>
        <dbReference type="ChEBI" id="CHEBI:61388"/>
        <dbReference type="EC" id="2.4.1.227"/>
    </reaction>
</comment>
<evidence type="ECO:0000256" key="6">
    <source>
        <dbReference type="ARBA" id="ARBA00022984"/>
    </source>
</evidence>
<evidence type="ECO:0000313" key="14">
    <source>
        <dbReference type="Proteomes" id="UP001202402"/>
    </source>
</evidence>
<dbReference type="InterPro" id="IPR004276">
    <property type="entry name" value="GlycoTrans_28_N"/>
</dbReference>
<evidence type="ECO:0000256" key="2">
    <source>
        <dbReference type="ARBA" id="ARBA00022618"/>
    </source>
</evidence>
<comment type="similarity">
    <text evidence="10">Belongs to the glycosyltransferase 28 family. MurG subfamily.</text>
</comment>
<evidence type="ECO:0000259" key="12">
    <source>
        <dbReference type="Pfam" id="PF04101"/>
    </source>
</evidence>
<dbReference type="GO" id="GO:0016757">
    <property type="term" value="F:glycosyltransferase activity"/>
    <property type="evidence" value="ECO:0007669"/>
    <property type="project" value="UniProtKB-KW"/>
</dbReference>
<feature type="domain" description="Glycosyltransferase family 28 N-terminal" evidence="11">
    <location>
        <begin position="4"/>
        <end position="140"/>
    </location>
</feature>
<comment type="pathway">
    <text evidence="10">Cell wall biogenesis; peptidoglycan biosynthesis.</text>
</comment>
<dbReference type="InterPro" id="IPR007235">
    <property type="entry name" value="Glyco_trans_28_C"/>
</dbReference>
<feature type="binding site" evidence="10">
    <location>
        <position position="289"/>
    </location>
    <ligand>
        <name>UDP-N-acetyl-alpha-D-glucosamine</name>
        <dbReference type="ChEBI" id="CHEBI:57705"/>
    </ligand>
</feature>
<keyword evidence="2 10" id="KW-0132">Cell division</keyword>
<gene>
    <name evidence="10 13" type="primary">murG</name>
    <name evidence="13" type="ORF">LQE99_12595</name>
</gene>
<evidence type="ECO:0000256" key="3">
    <source>
        <dbReference type="ARBA" id="ARBA00022676"/>
    </source>
</evidence>
<dbReference type="Proteomes" id="UP001202402">
    <property type="component" value="Unassembled WGS sequence"/>
</dbReference>
<comment type="caution">
    <text evidence="10">Lacks conserved residue(s) required for the propagation of feature annotation.</text>
</comment>
<keyword evidence="14" id="KW-1185">Reference proteome</keyword>
<dbReference type="EMBL" id="JAKVPQ010000010">
    <property type="protein sequence ID" value="MCH4285960.1"/>
    <property type="molecule type" value="Genomic_DNA"/>
</dbReference>
<dbReference type="Pfam" id="PF03033">
    <property type="entry name" value="Glyco_transf_28"/>
    <property type="match status" value="1"/>
</dbReference>
<keyword evidence="3 10" id="KW-0328">Glycosyltransferase</keyword>
<evidence type="ECO:0000256" key="9">
    <source>
        <dbReference type="ARBA" id="ARBA00023316"/>
    </source>
</evidence>
<evidence type="ECO:0000256" key="7">
    <source>
        <dbReference type="ARBA" id="ARBA00023136"/>
    </source>
</evidence>
<keyword evidence="5 10" id="KW-0133">Cell shape</keyword>
<keyword evidence="6 10" id="KW-0573">Peptidoglycan synthesis</keyword>
<keyword evidence="9 10" id="KW-0961">Cell wall biogenesis/degradation</keyword>
<comment type="caution">
    <text evidence="13">The sequence shown here is derived from an EMBL/GenBank/DDBJ whole genome shotgun (WGS) entry which is preliminary data.</text>
</comment>
<organism evidence="13 14">
    <name type="scientific">Amedibacillus hominis</name>
    <dbReference type="NCBI Taxonomy" id="2897776"/>
    <lineage>
        <taxon>Bacteria</taxon>
        <taxon>Bacillati</taxon>
        <taxon>Bacillota</taxon>
        <taxon>Erysipelotrichia</taxon>
        <taxon>Erysipelotrichales</taxon>
        <taxon>Erysipelotrichaceae</taxon>
        <taxon>Amedibacillus</taxon>
    </lineage>
</organism>
<evidence type="ECO:0000256" key="8">
    <source>
        <dbReference type="ARBA" id="ARBA00023306"/>
    </source>
</evidence>
<evidence type="ECO:0000256" key="10">
    <source>
        <dbReference type="HAMAP-Rule" id="MF_00033"/>
    </source>
</evidence>
<comment type="subcellular location">
    <subcellularLocation>
        <location evidence="10">Cell membrane</location>
        <topology evidence="10">Peripheral membrane protein</topology>
        <orientation evidence="10">Cytoplasmic side</orientation>
    </subcellularLocation>
</comment>
<keyword evidence="8 10" id="KW-0131">Cell cycle</keyword>